<dbReference type="PROSITE" id="PS00137">
    <property type="entry name" value="SUBTILASE_HIS"/>
    <property type="match status" value="1"/>
</dbReference>
<proteinExistence type="inferred from homology"/>
<dbReference type="KEGG" id="serj:SGUI_0146"/>
<dbReference type="Gene3D" id="2.120.10.80">
    <property type="entry name" value="Kelch-type beta propeller"/>
    <property type="match status" value="1"/>
</dbReference>
<evidence type="ECO:0000259" key="8">
    <source>
        <dbReference type="Pfam" id="PF00082"/>
    </source>
</evidence>
<dbReference type="InterPro" id="IPR000209">
    <property type="entry name" value="Peptidase_S8/S53_dom"/>
</dbReference>
<sequence length="1473" mass="151779">MTYVTRHHPQPRGQFMHSNPRRRWCAGLAAGALVASGLAATVPAVAAPGGLEPSLDDKIDAQVDEQVASGGRADVWVRFADRPDLSQFSTIQDWDKRGQAVVDALQASADASQADLKEQLDTQDVDYQAFWATNSIRVGGADLDLVTSMASAGGVEGIYPTLTIEVPDLKEEDQQMAPAAVEWGVDDINAPAVWEDLGIRGEGVVVASIDTGAQFDHPALVNAYRGNNGDGTFDHNYNWFDAAGTSPDAPADNDGHGTHVTGTMVGDDGGDNQVGVAPGAKWIAANGCCPTDAALIASGQWMLEPRDLEGENPDVSKRPHVINNSWGTQGPSTAPFMEDVIEAWAASGQFGVFANGNSGPACESAGSPGSRIVAYSVGNYNSGHTISGTSGRGAGQDGEIKPNISAPGSAVRSSVPGNGYAVYSGTSMASPHVAGAVALAWSGAPALVGDVDGTRGLLDGSAVNTEDLQCGGTAEDNNVFGEGRLDALELVNSAPIGDAGTLEGTVTDASSGDPLPDTSVEVVGPIERSLLTDEEGTYEAQLSAGDYDLTMSKFGYATATASATVTAGETTTVDAALDPVASGAVTGTVTDGSGYGFPLYARVSAEGTPAATFTDPETGEFSLDLPEGETFDLTVQVQYPGYTAPTVEATSGDSLDVSVPVDSATCIAPGYEYVVDGVTESFDDTTAPEGWEVVDNAGTGEVWAFDNPGGRDNLTGGEGNFAVLDSDFYGSGGSQDSLLISPSADMSDLSEPVVGFRQDWYALGDDLADVEVSLDGGETWTTVLSQDASVRGPDEQVIPLPDAAGESDVRVAFHMYQAEYDWWWEVDDVFLGNRVCSPTGEGGYVVGNVYAEEDGTGVVGATVTNLDVPEETALTTATPADENLDDGFYWLFSGTPGTHPFEASARGYSSVTQDVTVEDSAAVRADFSLGSGFIEVDTDEIEVYQPLGSERRHRVTFTNTGSGSAEVTLTEQAGEVEILRVDGSRDTMGAAAEGEGGEVVSLDVETSLGAAASGMGKAGAADPLRVAADPWTPLGNYPRVAMDNRVVNLDGTWYTLGGTTGTAAFADVNRYDAEGMAWTAVAPLPEAASAVTAGSVNGQIVSSGGWVDGGVSTATHVYDAGADAWTGGADAPVAVSAAGTAVVDGLLYSVGGCTTADCLPTTDAVMAYDAGADSWTQLADYPVAVAFASCGGVDGQVICAGGNDGAGGIADSYAYDPGDDSWTALPDAPVDVWAGQSAGANGQMIVNGGVQGGAVTNASFAFDGASGDWVEMPASSAAVYRGGAACGIAKVGGSTGGFTPIDVAEQLPGYDDCGATGADVDWLTVDPMEFTIEPGDRVRVRVTTDANVAQPGDYTAGIGIRTSTPQDLDPIDVTMHVNPPRNWGKLQGSVEGVECDSSRVGLGGAVVDLTPRRGDHAGYSLITEEDGSYAYWVLTDRYQAIVAKDGYRPTVDEIRVPRGRIVTEDYALRKIGC</sequence>
<dbReference type="InterPro" id="IPR036852">
    <property type="entry name" value="Peptidase_S8/S53_dom_sf"/>
</dbReference>
<keyword evidence="10" id="KW-1185">Reference proteome</keyword>
<dbReference type="Gene3D" id="2.60.120.200">
    <property type="match status" value="1"/>
</dbReference>
<keyword evidence="7" id="KW-0732">Signal</keyword>
<evidence type="ECO:0000256" key="2">
    <source>
        <dbReference type="ARBA" id="ARBA00022670"/>
    </source>
</evidence>
<evidence type="ECO:0000256" key="1">
    <source>
        <dbReference type="ARBA" id="ARBA00011073"/>
    </source>
</evidence>
<dbReference type="InterPro" id="IPR050131">
    <property type="entry name" value="Peptidase_S8_subtilisin-like"/>
</dbReference>
<evidence type="ECO:0000313" key="9">
    <source>
        <dbReference type="EMBL" id="ANS77542.1"/>
    </source>
</evidence>
<dbReference type="InterPro" id="IPR015915">
    <property type="entry name" value="Kelch-typ_b-propeller"/>
</dbReference>
<evidence type="ECO:0000256" key="4">
    <source>
        <dbReference type="ARBA" id="ARBA00022825"/>
    </source>
</evidence>
<evidence type="ECO:0000256" key="7">
    <source>
        <dbReference type="SAM" id="SignalP"/>
    </source>
</evidence>
<keyword evidence="3 5" id="KW-0378">Hydrolase</keyword>
<keyword evidence="2 5" id="KW-0645">Protease</keyword>
<dbReference type="EMBL" id="CP014989">
    <property type="protein sequence ID" value="ANS77542.1"/>
    <property type="molecule type" value="Genomic_DNA"/>
</dbReference>
<gene>
    <name evidence="9" type="ORF">SGUI_0146</name>
</gene>
<accession>A0A1B1N7Z0</accession>
<dbReference type="InterPro" id="IPR008969">
    <property type="entry name" value="CarboxyPept-like_regulatory"/>
</dbReference>
<dbReference type="InterPro" id="IPR006311">
    <property type="entry name" value="TAT_signal"/>
</dbReference>
<dbReference type="InterPro" id="IPR022398">
    <property type="entry name" value="Peptidase_S8_His-AS"/>
</dbReference>
<dbReference type="Pfam" id="PF01344">
    <property type="entry name" value="Kelch_1"/>
    <property type="match status" value="1"/>
</dbReference>
<dbReference type="PANTHER" id="PTHR43806">
    <property type="entry name" value="PEPTIDASE S8"/>
    <property type="match status" value="1"/>
</dbReference>
<feature type="active site" description="Charge relay system" evidence="5">
    <location>
        <position position="256"/>
    </location>
</feature>
<dbReference type="PRINTS" id="PR00723">
    <property type="entry name" value="SUBTILISIN"/>
</dbReference>
<dbReference type="PROSITE" id="PS00138">
    <property type="entry name" value="SUBTILASE_SER"/>
    <property type="match status" value="1"/>
</dbReference>
<dbReference type="Proteomes" id="UP000092482">
    <property type="component" value="Chromosome"/>
</dbReference>
<organism evidence="9 10">
    <name type="scientific">Serinicoccus hydrothermalis</name>
    <dbReference type="NCBI Taxonomy" id="1758689"/>
    <lineage>
        <taxon>Bacteria</taxon>
        <taxon>Bacillati</taxon>
        <taxon>Actinomycetota</taxon>
        <taxon>Actinomycetes</taxon>
        <taxon>Micrococcales</taxon>
        <taxon>Ornithinimicrobiaceae</taxon>
        <taxon>Serinicoccus</taxon>
    </lineage>
</organism>
<dbReference type="STRING" id="1758689.SGUI_0146"/>
<dbReference type="SUPFAM" id="SSF117281">
    <property type="entry name" value="Kelch motif"/>
    <property type="match status" value="1"/>
</dbReference>
<evidence type="ECO:0000256" key="5">
    <source>
        <dbReference type="PROSITE-ProRule" id="PRU01240"/>
    </source>
</evidence>
<feature type="region of interest" description="Disordered" evidence="6">
    <location>
        <begin position="499"/>
        <end position="518"/>
    </location>
</feature>
<dbReference type="NCBIfam" id="NF038128">
    <property type="entry name" value="choice_anch_J"/>
    <property type="match status" value="1"/>
</dbReference>
<reference evidence="9 10" key="1">
    <citation type="submission" date="2016-03" db="EMBL/GenBank/DDBJ databases">
        <title>Shallow-sea hydrothermal system.</title>
        <authorList>
            <person name="Tang K."/>
        </authorList>
    </citation>
    <scope>NUCLEOTIDE SEQUENCE [LARGE SCALE GENOMIC DNA]</scope>
    <source>
        <strain evidence="9 10">JLT9</strain>
    </source>
</reference>
<feature type="active site" description="Charge relay system" evidence="5">
    <location>
        <position position="210"/>
    </location>
</feature>
<name>A0A1B1N7Z0_9MICO</name>
<dbReference type="InterPro" id="IPR015500">
    <property type="entry name" value="Peptidase_S8_subtilisin-rel"/>
</dbReference>
<dbReference type="Gene3D" id="3.40.50.200">
    <property type="entry name" value="Peptidase S8/S53 domain"/>
    <property type="match status" value="1"/>
</dbReference>
<feature type="signal peptide" evidence="7">
    <location>
        <begin position="1"/>
        <end position="46"/>
    </location>
</feature>
<dbReference type="InterPro" id="IPR006652">
    <property type="entry name" value="Kelch_1"/>
</dbReference>
<dbReference type="InterPro" id="IPR023828">
    <property type="entry name" value="Peptidase_S8_Ser-AS"/>
</dbReference>
<dbReference type="Pfam" id="PF13620">
    <property type="entry name" value="CarboxypepD_reg"/>
    <property type="match status" value="2"/>
</dbReference>
<dbReference type="SUPFAM" id="SSF52743">
    <property type="entry name" value="Subtilisin-like"/>
    <property type="match status" value="1"/>
</dbReference>
<feature type="chain" id="PRO_5008527729" evidence="7">
    <location>
        <begin position="47"/>
        <end position="1473"/>
    </location>
</feature>
<dbReference type="SMART" id="SM00612">
    <property type="entry name" value="Kelch"/>
    <property type="match status" value="4"/>
</dbReference>
<keyword evidence="4 5" id="KW-0720">Serine protease</keyword>
<evidence type="ECO:0000256" key="6">
    <source>
        <dbReference type="SAM" id="MobiDB-lite"/>
    </source>
</evidence>
<dbReference type="GO" id="GO:0030246">
    <property type="term" value="F:carbohydrate binding"/>
    <property type="evidence" value="ECO:0007669"/>
    <property type="project" value="InterPro"/>
</dbReference>
<dbReference type="PROSITE" id="PS51892">
    <property type="entry name" value="SUBTILASE"/>
    <property type="match status" value="1"/>
</dbReference>
<dbReference type="Gene3D" id="2.60.40.1120">
    <property type="entry name" value="Carboxypeptidase-like, regulatory domain"/>
    <property type="match status" value="3"/>
</dbReference>
<dbReference type="GO" id="GO:0004252">
    <property type="term" value="F:serine-type endopeptidase activity"/>
    <property type="evidence" value="ECO:0007669"/>
    <property type="project" value="UniProtKB-UniRule"/>
</dbReference>
<dbReference type="InterPro" id="IPR013784">
    <property type="entry name" value="Carb-bd-like_fold"/>
</dbReference>
<dbReference type="SUPFAM" id="SSF49464">
    <property type="entry name" value="Carboxypeptidase regulatory domain-like"/>
    <property type="match status" value="2"/>
</dbReference>
<feature type="active site" description="Charge relay system" evidence="5">
    <location>
        <position position="427"/>
    </location>
</feature>
<comment type="similarity">
    <text evidence="1 5">Belongs to the peptidase S8 family.</text>
</comment>
<protein>
    <submittedName>
        <fullName evidence="9">Copper binding protein, plastocyanin/azurin family</fullName>
    </submittedName>
</protein>
<dbReference type="PANTHER" id="PTHR43806:SF11">
    <property type="entry name" value="CEREVISIN-RELATED"/>
    <property type="match status" value="1"/>
</dbReference>
<feature type="domain" description="Peptidase S8/S53" evidence="8">
    <location>
        <begin position="201"/>
        <end position="462"/>
    </location>
</feature>
<dbReference type="PATRIC" id="fig|1758689.4.peg.151"/>
<evidence type="ECO:0000313" key="10">
    <source>
        <dbReference type="Proteomes" id="UP000092482"/>
    </source>
</evidence>
<dbReference type="PROSITE" id="PS51318">
    <property type="entry name" value="TAT"/>
    <property type="match status" value="1"/>
</dbReference>
<dbReference type="SUPFAM" id="SSF49452">
    <property type="entry name" value="Starch-binding domain-like"/>
    <property type="match status" value="2"/>
</dbReference>
<dbReference type="Pfam" id="PF00082">
    <property type="entry name" value="Peptidase_S8"/>
    <property type="match status" value="1"/>
</dbReference>
<evidence type="ECO:0000256" key="3">
    <source>
        <dbReference type="ARBA" id="ARBA00022801"/>
    </source>
</evidence>
<dbReference type="GO" id="GO:0006508">
    <property type="term" value="P:proteolysis"/>
    <property type="evidence" value="ECO:0007669"/>
    <property type="project" value="UniProtKB-KW"/>
</dbReference>